<sequence>MENSNNGGDNGSYEGNSSFLVVTGLAIPPTELATGTANALPSDLIVGANAPTPTLALDASFGLIAMNLLFCEQLR</sequence>
<name>A0AAW2L3P5_SESRA</name>
<proteinExistence type="predicted"/>
<reference evidence="1" key="2">
    <citation type="journal article" date="2024" name="Plant">
        <title>Genomic evolution and insights into agronomic trait innovations of Sesamum species.</title>
        <authorList>
            <person name="Miao H."/>
            <person name="Wang L."/>
            <person name="Qu L."/>
            <person name="Liu H."/>
            <person name="Sun Y."/>
            <person name="Le M."/>
            <person name="Wang Q."/>
            <person name="Wei S."/>
            <person name="Zheng Y."/>
            <person name="Lin W."/>
            <person name="Duan Y."/>
            <person name="Cao H."/>
            <person name="Xiong S."/>
            <person name="Wang X."/>
            <person name="Wei L."/>
            <person name="Li C."/>
            <person name="Ma Q."/>
            <person name="Ju M."/>
            <person name="Zhao R."/>
            <person name="Li G."/>
            <person name="Mu C."/>
            <person name="Tian Q."/>
            <person name="Mei H."/>
            <person name="Zhang T."/>
            <person name="Gao T."/>
            <person name="Zhang H."/>
        </authorList>
    </citation>
    <scope>NUCLEOTIDE SEQUENCE</scope>
    <source>
        <strain evidence="1">G02</strain>
    </source>
</reference>
<dbReference type="EMBL" id="JACGWJ010000026">
    <property type="protein sequence ID" value="KAL0313042.1"/>
    <property type="molecule type" value="Genomic_DNA"/>
</dbReference>
<dbReference type="AlphaFoldDB" id="A0AAW2L3P5"/>
<evidence type="ECO:0000313" key="1">
    <source>
        <dbReference type="EMBL" id="KAL0313042.1"/>
    </source>
</evidence>
<protein>
    <submittedName>
        <fullName evidence="1">Uncharacterized protein</fullName>
    </submittedName>
</protein>
<organism evidence="1">
    <name type="scientific">Sesamum radiatum</name>
    <name type="common">Black benniseed</name>
    <dbReference type="NCBI Taxonomy" id="300843"/>
    <lineage>
        <taxon>Eukaryota</taxon>
        <taxon>Viridiplantae</taxon>
        <taxon>Streptophyta</taxon>
        <taxon>Embryophyta</taxon>
        <taxon>Tracheophyta</taxon>
        <taxon>Spermatophyta</taxon>
        <taxon>Magnoliopsida</taxon>
        <taxon>eudicotyledons</taxon>
        <taxon>Gunneridae</taxon>
        <taxon>Pentapetalae</taxon>
        <taxon>asterids</taxon>
        <taxon>lamiids</taxon>
        <taxon>Lamiales</taxon>
        <taxon>Pedaliaceae</taxon>
        <taxon>Sesamum</taxon>
    </lineage>
</organism>
<reference evidence="1" key="1">
    <citation type="submission" date="2020-06" db="EMBL/GenBank/DDBJ databases">
        <authorList>
            <person name="Li T."/>
            <person name="Hu X."/>
            <person name="Zhang T."/>
            <person name="Song X."/>
            <person name="Zhang H."/>
            <person name="Dai N."/>
            <person name="Sheng W."/>
            <person name="Hou X."/>
            <person name="Wei L."/>
        </authorList>
    </citation>
    <scope>NUCLEOTIDE SEQUENCE</scope>
    <source>
        <strain evidence="1">G02</strain>
        <tissue evidence="1">Leaf</tissue>
    </source>
</reference>
<accession>A0AAW2L3P5</accession>
<gene>
    <name evidence="1" type="ORF">Sradi_5703500</name>
</gene>
<comment type="caution">
    <text evidence="1">The sequence shown here is derived from an EMBL/GenBank/DDBJ whole genome shotgun (WGS) entry which is preliminary data.</text>
</comment>